<reference evidence="1 2" key="1">
    <citation type="submission" date="2022-03" db="EMBL/GenBank/DDBJ databases">
        <authorList>
            <person name="Macdonald S."/>
            <person name="Ahmed S."/>
            <person name="Newling K."/>
        </authorList>
    </citation>
    <scope>NUCLEOTIDE SEQUENCE [LARGE SCALE GENOMIC DNA]</scope>
</reference>
<comment type="caution">
    <text evidence="1">The sequence shown here is derived from an EMBL/GenBank/DDBJ whole genome shotgun (WGS) entry which is preliminary data.</text>
</comment>
<organism evidence="1 2">
    <name type="scientific">Eruca vesicaria subsp. sativa</name>
    <name type="common">Garden rocket</name>
    <name type="synonym">Eruca sativa</name>
    <dbReference type="NCBI Taxonomy" id="29727"/>
    <lineage>
        <taxon>Eukaryota</taxon>
        <taxon>Viridiplantae</taxon>
        <taxon>Streptophyta</taxon>
        <taxon>Embryophyta</taxon>
        <taxon>Tracheophyta</taxon>
        <taxon>Spermatophyta</taxon>
        <taxon>Magnoliopsida</taxon>
        <taxon>eudicotyledons</taxon>
        <taxon>Gunneridae</taxon>
        <taxon>Pentapetalae</taxon>
        <taxon>rosids</taxon>
        <taxon>malvids</taxon>
        <taxon>Brassicales</taxon>
        <taxon>Brassicaceae</taxon>
        <taxon>Brassiceae</taxon>
        <taxon>Eruca</taxon>
    </lineage>
</organism>
<gene>
    <name evidence="1" type="ORF">ERUC_LOCUS28966</name>
</gene>
<protein>
    <submittedName>
        <fullName evidence="1">Uncharacterized protein</fullName>
    </submittedName>
</protein>
<dbReference type="Proteomes" id="UP001642260">
    <property type="component" value="Unassembled WGS sequence"/>
</dbReference>
<evidence type="ECO:0000313" key="1">
    <source>
        <dbReference type="EMBL" id="CAH8363210.1"/>
    </source>
</evidence>
<sequence>MADCLELKNEITGRVWNNGPSMVTVFSVQSGFRRNCGDGGDKCIWVAKRDGSIREGSHGMRMSNRYI</sequence>
<dbReference type="EMBL" id="CAKOAT010354043">
    <property type="protein sequence ID" value="CAH8363210.1"/>
    <property type="molecule type" value="Genomic_DNA"/>
</dbReference>
<name>A0ABC8KX55_ERUVS</name>
<accession>A0ABC8KX55</accession>
<proteinExistence type="predicted"/>
<dbReference type="AlphaFoldDB" id="A0ABC8KX55"/>
<evidence type="ECO:0000313" key="2">
    <source>
        <dbReference type="Proteomes" id="UP001642260"/>
    </source>
</evidence>
<keyword evidence="2" id="KW-1185">Reference proteome</keyword>